<gene>
    <name evidence="3" type="ORF">C0V70_03715</name>
</gene>
<dbReference type="GO" id="GO:0005886">
    <property type="term" value="C:plasma membrane"/>
    <property type="evidence" value="ECO:0007669"/>
    <property type="project" value="TreeGrafter"/>
</dbReference>
<reference evidence="3 4" key="1">
    <citation type="submission" date="2018-01" db="EMBL/GenBank/DDBJ databases">
        <title>Complete genome sequence of Bacteriovorax stolpii DSM12778.</title>
        <authorList>
            <person name="Tang B."/>
            <person name="Chang J."/>
        </authorList>
    </citation>
    <scope>NUCLEOTIDE SEQUENCE [LARGE SCALE GENOMIC DNA]</scope>
    <source>
        <strain evidence="3 4">DSM 12778</strain>
    </source>
</reference>
<accession>A0A2K9NNX7</accession>
<dbReference type="InterPro" id="IPR004090">
    <property type="entry name" value="Chemotax_Me-accpt_rcpt"/>
</dbReference>
<dbReference type="Proteomes" id="UP000235584">
    <property type="component" value="Chromosome"/>
</dbReference>
<evidence type="ECO:0000256" key="2">
    <source>
        <dbReference type="ARBA" id="ARBA00029447"/>
    </source>
</evidence>
<dbReference type="PANTHER" id="PTHR43531">
    <property type="entry name" value="PROTEIN ICFG"/>
    <property type="match status" value="1"/>
</dbReference>
<dbReference type="GO" id="GO:0007165">
    <property type="term" value="P:signal transduction"/>
    <property type="evidence" value="ECO:0007669"/>
    <property type="project" value="InterPro"/>
</dbReference>
<comment type="similarity">
    <text evidence="2">Belongs to the methyl-accepting chemotaxis (MCP) protein family.</text>
</comment>
<dbReference type="RefSeq" id="WP_102242525.1">
    <property type="nucleotide sequence ID" value="NZ_CP025704.1"/>
</dbReference>
<dbReference type="SUPFAM" id="SSF58104">
    <property type="entry name" value="Methyl-accepting chemotaxis protein (MCP) signaling domain"/>
    <property type="match status" value="1"/>
</dbReference>
<dbReference type="InterPro" id="IPR004089">
    <property type="entry name" value="MCPsignal_dom"/>
</dbReference>
<keyword evidence="1" id="KW-0145">Chemotaxis</keyword>
<proteinExistence type="inferred from homology"/>
<dbReference type="KEGG" id="bsto:C0V70_03715"/>
<dbReference type="GO" id="GO:0004888">
    <property type="term" value="F:transmembrane signaling receptor activity"/>
    <property type="evidence" value="ECO:0007669"/>
    <property type="project" value="InterPro"/>
</dbReference>
<dbReference type="SMART" id="SM00283">
    <property type="entry name" value="MA"/>
    <property type="match status" value="1"/>
</dbReference>
<dbReference type="PANTHER" id="PTHR43531:SF11">
    <property type="entry name" value="METHYL-ACCEPTING CHEMOTAXIS PROTEIN 3"/>
    <property type="match status" value="1"/>
</dbReference>
<dbReference type="PROSITE" id="PS50111">
    <property type="entry name" value="CHEMOTAXIS_TRANSDUC_2"/>
    <property type="match status" value="1"/>
</dbReference>
<organism evidence="3 4">
    <name type="scientific">Bacteriovorax stolpii</name>
    <name type="common">Bdellovibrio stolpii</name>
    <dbReference type="NCBI Taxonomy" id="960"/>
    <lineage>
        <taxon>Bacteria</taxon>
        <taxon>Pseudomonadati</taxon>
        <taxon>Bdellovibrionota</taxon>
        <taxon>Bacteriovoracia</taxon>
        <taxon>Bacteriovoracales</taxon>
        <taxon>Bacteriovoracaceae</taxon>
        <taxon>Bacteriovorax</taxon>
    </lineage>
</organism>
<dbReference type="AlphaFoldDB" id="A0A2K9NNX7"/>
<dbReference type="PRINTS" id="PR00260">
    <property type="entry name" value="CHEMTRNSDUCR"/>
</dbReference>
<evidence type="ECO:0000313" key="4">
    <source>
        <dbReference type="Proteomes" id="UP000235584"/>
    </source>
</evidence>
<dbReference type="Gene3D" id="1.10.287.950">
    <property type="entry name" value="Methyl-accepting chemotaxis protein"/>
    <property type="match status" value="1"/>
</dbReference>
<dbReference type="InterPro" id="IPR024478">
    <property type="entry name" value="HlyB_4HB_MCP"/>
</dbReference>
<dbReference type="GO" id="GO:0006935">
    <property type="term" value="P:chemotaxis"/>
    <property type="evidence" value="ECO:0007669"/>
    <property type="project" value="UniProtKB-KW"/>
</dbReference>
<name>A0A2K9NNX7_BACTC</name>
<protein>
    <submittedName>
        <fullName evidence="3">Uncharacterized protein</fullName>
    </submittedName>
</protein>
<dbReference type="Pfam" id="PF12729">
    <property type="entry name" value="4HB_MCP_1"/>
    <property type="match status" value="1"/>
</dbReference>
<keyword evidence="4" id="KW-1185">Reference proteome</keyword>
<dbReference type="EMBL" id="CP025704">
    <property type="protein sequence ID" value="AUN97230.1"/>
    <property type="molecule type" value="Genomic_DNA"/>
</dbReference>
<dbReference type="Pfam" id="PF00015">
    <property type="entry name" value="MCPsignal"/>
    <property type="match status" value="1"/>
</dbReference>
<sequence>MFKSKSLNFKLRASFGALIVLLLFVGGMNIHLLNKTTSQYDHVAKINLENSIILKHLDSSSREILRRMLQYTIEGNTPEDMARIDDSIKKHLEEYETYRKKYEAVPFVEGEAALYEEVNSNWLKMQPFLREMPLYARSSKMEDRVKFGNIYRTDLKASRDGFFKALDALTEFQVNESHKWADMASKTSETADLITMVTLSLGVVFGAFIAYFISTGLTTQLRELTISLSEGAEVVAKASDNIAQSSEELSSSVNEQAAAIQETTASTEELSAMVKKNQENALQSNAVSKKSAESAQIGKRSVEQMIQAIEEIHHSNQKMMMTVDNNNANIEEIIKVIHEISNKTKVINEIVFQTKLLSFNASVEAARAGEQGKGFAVVAEEVGNLATMSGNAAQEISDMLSASTAKVESIVNKTKEEVGVLMVEGKSKVERGISVAHECNEILDQIVTHVGDVDGMVSDITVASEEQSKGISEISRAMGQLDQATQINADSSRQMALSSEELSGQARKLNGLVLDLKDTIEGKVA</sequence>
<evidence type="ECO:0000256" key="1">
    <source>
        <dbReference type="ARBA" id="ARBA00022500"/>
    </source>
</evidence>
<dbReference type="InterPro" id="IPR051310">
    <property type="entry name" value="MCP_chemotaxis"/>
</dbReference>
<evidence type="ECO:0000313" key="3">
    <source>
        <dbReference type="EMBL" id="AUN97230.1"/>
    </source>
</evidence>